<dbReference type="RefSeq" id="WP_033093999.1">
    <property type="nucleotide sequence ID" value="NZ_JQED01000029.1"/>
</dbReference>
<reference evidence="15 16" key="1">
    <citation type="submission" date="2014-08" db="EMBL/GenBank/DDBJ databases">
        <title>Genomic and Phenotypic Diversity of Colwellia psychrerythraea strains from Disparate Marine Basins.</title>
        <authorList>
            <person name="Techtmann S.M."/>
            <person name="Stelling S.C."/>
            <person name="Utturkar S.M."/>
            <person name="Alshibli N."/>
            <person name="Harris A."/>
            <person name="Brown S.D."/>
            <person name="Hazen T.C."/>
        </authorList>
    </citation>
    <scope>NUCLEOTIDE SEQUENCE [LARGE SCALE GENOMIC DNA]</scope>
    <source>
        <strain evidence="15 16">ND2E</strain>
    </source>
</reference>
<dbReference type="OrthoDB" id="9807950at2"/>
<feature type="region of interest" description="Disordered" evidence="14">
    <location>
        <begin position="1"/>
        <end position="23"/>
    </location>
</feature>
<evidence type="ECO:0000256" key="4">
    <source>
        <dbReference type="ARBA" id="ARBA00022448"/>
    </source>
</evidence>
<evidence type="ECO:0000256" key="10">
    <source>
        <dbReference type="ARBA" id="ARBA00023136"/>
    </source>
</evidence>
<dbReference type="PANTHER" id="PTHR30531:SF12">
    <property type="entry name" value="FLAGELLAR BIOSYNTHETIC PROTEIN FLHB"/>
    <property type="match status" value="1"/>
</dbReference>
<dbReference type="EMBL" id="JQED01000029">
    <property type="protein sequence ID" value="KGJ91371.1"/>
    <property type="molecule type" value="Genomic_DNA"/>
</dbReference>
<sequence length="376" mass="41727">MADSDSGEKTEEPTAKKLTDARKKGQIARSKDLGTFFVLVGSACAMLLMGKALANSMANMMSHLFSLSREEAMDVNALFKVINDGVFQVIPPLLWIFLIVMLAAFVGNTLLGGMSFSGDAMMPKASKLSPISGFKRMFGVQAAVELIKSILKFFVVFVVAFLLLSGLFEEILGLSRETIPTNFEHAITMLQWMFLVLALSIGIIVIIDAPYQVWNHNRQLKMTKQEIKDEHKGTEGSPEIKGRIRRTQYEMSQRRMMQDVPESDVVITNPTHFSIALKYDADAGGAPVLSAKGVDEMALHIRTIAKEHQIEIIQSPALARSLYYTAEVGDDIPEELFAAVAQVLAFIFQLNEHKKGKAKKPTPIAKELPIPDEFRY</sequence>
<dbReference type="GO" id="GO:0005886">
    <property type="term" value="C:plasma membrane"/>
    <property type="evidence" value="ECO:0007669"/>
    <property type="project" value="UniProtKB-SubCell"/>
</dbReference>
<evidence type="ECO:0000256" key="6">
    <source>
        <dbReference type="ARBA" id="ARBA00022692"/>
    </source>
</evidence>
<dbReference type="InterPro" id="IPR029025">
    <property type="entry name" value="T3SS_substrate_exporter_C"/>
</dbReference>
<dbReference type="GO" id="GO:0009306">
    <property type="term" value="P:protein secretion"/>
    <property type="evidence" value="ECO:0007669"/>
    <property type="project" value="InterPro"/>
</dbReference>
<evidence type="ECO:0000256" key="8">
    <source>
        <dbReference type="ARBA" id="ARBA00022927"/>
    </source>
</evidence>
<dbReference type="AlphaFoldDB" id="A0A099KLM8"/>
<keyword evidence="15" id="KW-0282">Flagellum</keyword>
<evidence type="ECO:0000256" key="13">
    <source>
        <dbReference type="RuleBase" id="RU364091"/>
    </source>
</evidence>
<feature type="transmembrane region" description="Helical" evidence="13">
    <location>
        <begin position="33"/>
        <end position="54"/>
    </location>
</feature>
<comment type="subcellular location">
    <subcellularLocation>
        <location evidence="1">Cell membrane</location>
        <topology evidence="1">Multi-pass membrane protein</topology>
    </subcellularLocation>
</comment>
<keyword evidence="15" id="KW-0966">Cell projection</keyword>
<evidence type="ECO:0000256" key="11">
    <source>
        <dbReference type="ARBA" id="ARBA00023225"/>
    </source>
</evidence>
<evidence type="ECO:0000313" key="16">
    <source>
        <dbReference type="Proteomes" id="UP000029843"/>
    </source>
</evidence>
<feature type="transmembrane region" description="Helical" evidence="13">
    <location>
        <begin position="192"/>
        <end position="214"/>
    </location>
</feature>
<evidence type="ECO:0000256" key="12">
    <source>
        <dbReference type="ARBA" id="ARBA00025078"/>
    </source>
</evidence>
<dbReference type="Proteomes" id="UP000029843">
    <property type="component" value="Unassembled WGS sequence"/>
</dbReference>
<dbReference type="GO" id="GO:0044780">
    <property type="term" value="P:bacterial-type flagellum assembly"/>
    <property type="evidence" value="ECO:0007669"/>
    <property type="project" value="InterPro"/>
</dbReference>
<dbReference type="Pfam" id="PF01312">
    <property type="entry name" value="Bac_export_2"/>
    <property type="match status" value="1"/>
</dbReference>
<comment type="caution">
    <text evidence="15">The sequence shown here is derived from an EMBL/GenBank/DDBJ whole genome shotgun (WGS) entry which is preliminary data.</text>
</comment>
<keyword evidence="11 13" id="KW-1006">Bacterial flagellum protein export</keyword>
<dbReference type="InterPro" id="IPR006135">
    <property type="entry name" value="T3SS_substrate_exporter"/>
</dbReference>
<evidence type="ECO:0000256" key="3">
    <source>
        <dbReference type="ARBA" id="ARBA00021622"/>
    </source>
</evidence>
<evidence type="ECO:0000256" key="5">
    <source>
        <dbReference type="ARBA" id="ARBA00022475"/>
    </source>
</evidence>
<feature type="transmembrane region" description="Helical" evidence="13">
    <location>
        <begin position="153"/>
        <end position="172"/>
    </location>
</feature>
<dbReference type="Gene3D" id="3.40.1690.10">
    <property type="entry name" value="secretion proteins EscU"/>
    <property type="match status" value="1"/>
</dbReference>
<comment type="similarity">
    <text evidence="2 13">Belongs to the type III secretion exporter family.</text>
</comment>
<keyword evidence="5 13" id="KW-1003">Cell membrane</keyword>
<feature type="transmembrane region" description="Helical" evidence="13">
    <location>
        <begin position="93"/>
        <end position="114"/>
    </location>
</feature>
<accession>A0A099KLM8</accession>
<keyword evidence="9 13" id="KW-1133">Transmembrane helix</keyword>
<evidence type="ECO:0000313" key="15">
    <source>
        <dbReference type="EMBL" id="KGJ91371.1"/>
    </source>
</evidence>
<gene>
    <name evidence="13" type="primary">flhB</name>
    <name evidence="15" type="ORF">ND2E_3236</name>
</gene>
<keyword evidence="8 13" id="KW-0653">Protein transport</keyword>
<keyword evidence="10 13" id="KW-0472">Membrane</keyword>
<name>A0A099KLM8_COLPS</name>
<proteinExistence type="inferred from homology"/>
<dbReference type="SUPFAM" id="SSF160544">
    <property type="entry name" value="EscU C-terminal domain-like"/>
    <property type="match status" value="1"/>
</dbReference>
<dbReference type="InterPro" id="IPR006136">
    <property type="entry name" value="FlhB"/>
</dbReference>
<evidence type="ECO:0000256" key="7">
    <source>
        <dbReference type="ARBA" id="ARBA00022795"/>
    </source>
</evidence>
<evidence type="ECO:0000256" key="14">
    <source>
        <dbReference type="SAM" id="MobiDB-lite"/>
    </source>
</evidence>
<keyword evidence="7 13" id="KW-1005">Bacterial flagellum biogenesis</keyword>
<protein>
    <recommendedName>
        <fullName evidence="3 13">Flagellar biosynthetic protein FlhB</fullName>
    </recommendedName>
</protein>
<dbReference type="PRINTS" id="PR00950">
    <property type="entry name" value="TYPE3IMSPROT"/>
</dbReference>
<organism evidence="15 16">
    <name type="scientific">Colwellia psychrerythraea</name>
    <name type="common">Vibrio psychroerythus</name>
    <dbReference type="NCBI Taxonomy" id="28229"/>
    <lineage>
        <taxon>Bacteria</taxon>
        <taxon>Pseudomonadati</taxon>
        <taxon>Pseudomonadota</taxon>
        <taxon>Gammaproteobacteria</taxon>
        <taxon>Alteromonadales</taxon>
        <taxon>Colwelliaceae</taxon>
        <taxon>Colwellia</taxon>
    </lineage>
</organism>
<evidence type="ECO:0000256" key="2">
    <source>
        <dbReference type="ARBA" id="ARBA00010690"/>
    </source>
</evidence>
<dbReference type="PATRIC" id="fig|28229.4.peg.2286"/>
<keyword evidence="4 13" id="KW-0813">Transport</keyword>
<evidence type="ECO:0000256" key="9">
    <source>
        <dbReference type="ARBA" id="ARBA00022989"/>
    </source>
</evidence>
<dbReference type="NCBIfam" id="TIGR00328">
    <property type="entry name" value="flhB"/>
    <property type="match status" value="1"/>
</dbReference>
<evidence type="ECO:0000256" key="1">
    <source>
        <dbReference type="ARBA" id="ARBA00004651"/>
    </source>
</evidence>
<keyword evidence="15" id="KW-0969">Cilium</keyword>
<dbReference type="Gene3D" id="6.10.250.2080">
    <property type="match status" value="1"/>
</dbReference>
<comment type="function">
    <text evidence="12 13">Required for formation of the rod structure in the basal body of the flagellar apparatus. Together with FliI and FliH, may constitute the export apparatus of flagellin.</text>
</comment>
<keyword evidence="6 13" id="KW-0812">Transmembrane</keyword>
<dbReference type="PANTHER" id="PTHR30531">
    <property type="entry name" value="FLAGELLAR BIOSYNTHETIC PROTEIN FLHB"/>
    <property type="match status" value="1"/>
</dbReference>